<dbReference type="InterPro" id="IPR055296">
    <property type="entry name" value="SRL2-like"/>
</dbReference>
<proteinExistence type="predicted"/>
<organism evidence="1">
    <name type="scientific">Zea mays</name>
    <name type="common">Maize</name>
    <dbReference type="NCBI Taxonomy" id="4577"/>
    <lineage>
        <taxon>Eukaryota</taxon>
        <taxon>Viridiplantae</taxon>
        <taxon>Streptophyta</taxon>
        <taxon>Embryophyta</taxon>
        <taxon>Tracheophyta</taxon>
        <taxon>Spermatophyta</taxon>
        <taxon>Magnoliopsida</taxon>
        <taxon>Liliopsida</taxon>
        <taxon>Poales</taxon>
        <taxon>Poaceae</taxon>
        <taxon>PACMAD clade</taxon>
        <taxon>Panicoideae</taxon>
        <taxon>Andropogonodae</taxon>
        <taxon>Andropogoneae</taxon>
        <taxon>Tripsacinae</taxon>
        <taxon>Zea</taxon>
    </lineage>
</organism>
<dbReference type="EMBL" id="CM007649">
    <property type="protein sequence ID" value="ONM30458.1"/>
    <property type="molecule type" value="Genomic_DNA"/>
</dbReference>
<evidence type="ECO:0000313" key="1">
    <source>
        <dbReference type="EMBL" id="ONM30458.1"/>
    </source>
</evidence>
<dbReference type="PANTHER" id="PTHR46087">
    <property type="entry name" value="PUTATIVE, EXPRESSED-RELATED"/>
    <property type="match status" value="1"/>
</dbReference>
<name>A0A1D6MMM9_MAIZE</name>
<reference evidence="1" key="1">
    <citation type="submission" date="2015-12" db="EMBL/GenBank/DDBJ databases">
        <title>Update maize B73 reference genome by single molecule sequencing technologies.</title>
        <authorList>
            <consortium name="Maize Genome Sequencing Project"/>
            <person name="Ware D."/>
        </authorList>
    </citation>
    <scope>NUCLEOTIDE SEQUENCE [LARGE SCALE GENOMIC DNA]</scope>
    <source>
        <tissue evidence="1">Seedling</tissue>
    </source>
</reference>
<sequence>MQLGYKLFHLWYLFLGEHSHMSAELDKVVSAVLENYESPYANADNDAAIEDRRIQWVDEVLKAEGHEPPAVTILTRVPSWKVIRTVHGELSLTREESTSPNFWSGICLHNLARISREATTVRRVLEVIFRYFDNNNLWSPSKGFALCVLLDMQIVMEKSGQNAHILLSMLVKHLEHKNVLKQPDMNLDIIEVTSRLAGHSKAQSSTALMASISDMVRHMGKSMQSLASDAGPGDNMVKWNSRYGKAVDECLVQLSLQVGDAGPILDTLAVVLENISSSMIVARSTIFAAYRTAQIVASLPNLSHHCRHFLRHCFTNCF</sequence>
<dbReference type="PANTHER" id="PTHR46087:SF9">
    <property type="entry name" value="ARM REPEAT SUPERFAMILY PROTEIN"/>
    <property type="match status" value="1"/>
</dbReference>
<gene>
    <name evidence="1" type="ORF">ZEAMMB73_Zm00001d040051</name>
</gene>
<accession>A0A1D6MMM9</accession>
<protein>
    <submittedName>
        <fullName evidence="1">ARM repeat superfamily protein</fullName>
    </submittedName>
</protein>
<dbReference type="AlphaFoldDB" id="A0A1D6MMM9"/>